<sequence length="40" mass="4589">MSYFEPQACKIGDATEDPEGALIRKRFLQDVGLWEQDDES</sequence>
<comment type="caution">
    <text evidence="1">The sequence shown here is derived from an EMBL/GenBank/DDBJ whole genome shotgun (WGS) entry which is preliminary data.</text>
</comment>
<reference evidence="1" key="1">
    <citation type="submission" date="2022-10" db="EMBL/GenBank/DDBJ databases">
        <title>The WGS of Solirubrobacter phytolaccae KCTC 29190.</title>
        <authorList>
            <person name="Jiang Z."/>
        </authorList>
    </citation>
    <scope>NUCLEOTIDE SEQUENCE</scope>
    <source>
        <strain evidence="1">KCTC 29190</strain>
    </source>
</reference>
<dbReference type="RefSeq" id="WP_270029275.1">
    <property type="nucleotide sequence ID" value="NZ_JAPDDP010000087.1"/>
</dbReference>
<proteinExistence type="predicted"/>
<evidence type="ECO:0000313" key="2">
    <source>
        <dbReference type="Proteomes" id="UP001147653"/>
    </source>
</evidence>
<name>A0A9X3SBL3_9ACTN</name>
<dbReference type="Proteomes" id="UP001147653">
    <property type="component" value="Unassembled WGS sequence"/>
</dbReference>
<organism evidence="1 2">
    <name type="scientific">Solirubrobacter phytolaccae</name>
    <dbReference type="NCBI Taxonomy" id="1404360"/>
    <lineage>
        <taxon>Bacteria</taxon>
        <taxon>Bacillati</taxon>
        <taxon>Actinomycetota</taxon>
        <taxon>Thermoleophilia</taxon>
        <taxon>Solirubrobacterales</taxon>
        <taxon>Solirubrobacteraceae</taxon>
        <taxon>Solirubrobacter</taxon>
    </lineage>
</organism>
<evidence type="ECO:0000313" key="1">
    <source>
        <dbReference type="EMBL" id="MDA0184818.1"/>
    </source>
</evidence>
<dbReference type="AlphaFoldDB" id="A0A9X3SBL3"/>
<gene>
    <name evidence="1" type="ORF">OJ997_31235</name>
</gene>
<accession>A0A9X3SBL3</accession>
<protein>
    <submittedName>
        <fullName evidence="1">Uncharacterized protein</fullName>
    </submittedName>
</protein>
<keyword evidence="2" id="KW-1185">Reference proteome</keyword>
<dbReference type="EMBL" id="JAPDDP010000087">
    <property type="protein sequence ID" value="MDA0184818.1"/>
    <property type="molecule type" value="Genomic_DNA"/>
</dbReference>